<keyword evidence="1" id="KW-0732">Signal</keyword>
<organism evidence="2 3">
    <name type="scientific">Microbacterium awajiense</name>
    <dbReference type="NCBI Taxonomy" id="415214"/>
    <lineage>
        <taxon>Bacteria</taxon>
        <taxon>Bacillati</taxon>
        <taxon>Actinomycetota</taxon>
        <taxon>Actinomycetes</taxon>
        <taxon>Micrococcales</taxon>
        <taxon>Microbacteriaceae</taxon>
        <taxon>Microbacterium</taxon>
    </lineage>
</organism>
<gene>
    <name evidence="2" type="ORF">GCM10022200_14560</name>
</gene>
<name>A0ABP7AII0_9MICO</name>
<dbReference type="Proteomes" id="UP001501697">
    <property type="component" value="Unassembled WGS sequence"/>
</dbReference>
<comment type="caution">
    <text evidence="2">The sequence shown here is derived from an EMBL/GenBank/DDBJ whole genome shotgun (WGS) entry which is preliminary data.</text>
</comment>
<keyword evidence="3" id="KW-1185">Reference proteome</keyword>
<feature type="chain" id="PRO_5046099584" evidence="1">
    <location>
        <begin position="23"/>
        <end position="126"/>
    </location>
</feature>
<feature type="signal peptide" evidence="1">
    <location>
        <begin position="1"/>
        <end position="22"/>
    </location>
</feature>
<evidence type="ECO:0000313" key="3">
    <source>
        <dbReference type="Proteomes" id="UP001501697"/>
    </source>
</evidence>
<protein>
    <submittedName>
        <fullName evidence="2">Uncharacterized protein</fullName>
    </submittedName>
</protein>
<dbReference type="PROSITE" id="PS51257">
    <property type="entry name" value="PROKAR_LIPOPROTEIN"/>
    <property type="match status" value="1"/>
</dbReference>
<accession>A0ABP7AII0</accession>
<proteinExistence type="predicted"/>
<evidence type="ECO:0000256" key="1">
    <source>
        <dbReference type="SAM" id="SignalP"/>
    </source>
</evidence>
<sequence length="126" mass="13185">MPVRRVAVILSLAVVLAGCSSGGGVSPSDESSPSETVVAAEPIPRRVGPADDGALFTMEIDETTTLRLPASDTSEPQLEGTSALLIEQVNVDAADGREWEVRAVEPGRSVIRGDEWEITLEVEAAG</sequence>
<dbReference type="EMBL" id="BAAAYU010000005">
    <property type="protein sequence ID" value="GAA3632700.1"/>
    <property type="molecule type" value="Genomic_DNA"/>
</dbReference>
<evidence type="ECO:0000313" key="2">
    <source>
        <dbReference type="EMBL" id="GAA3632700.1"/>
    </source>
</evidence>
<reference evidence="3" key="1">
    <citation type="journal article" date="2019" name="Int. J. Syst. Evol. Microbiol.">
        <title>The Global Catalogue of Microorganisms (GCM) 10K type strain sequencing project: providing services to taxonomists for standard genome sequencing and annotation.</title>
        <authorList>
            <consortium name="The Broad Institute Genomics Platform"/>
            <consortium name="The Broad Institute Genome Sequencing Center for Infectious Disease"/>
            <person name="Wu L."/>
            <person name="Ma J."/>
        </authorList>
    </citation>
    <scope>NUCLEOTIDE SEQUENCE [LARGE SCALE GENOMIC DNA]</scope>
    <source>
        <strain evidence="3">JCM 16544</strain>
    </source>
</reference>
<dbReference type="RefSeq" id="WP_344737327.1">
    <property type="nucleotide sequence ID" value="NZ_BAAAYU010000005.1"/>
</dbReference>